<dbReference type="RefSeq" id="WP_126830101.1">
    <property type="nucleotide sequence ID" value="NZ_CBCRYB010000006.1"/>
</dbReference>
<proteinExistence type="predicted"/>
<keyword evidence="2" id="KW-1185">Reference proteome</keyword>
<sequence>MKLSNGWKIDYGNDDSKFKLFSNTENENEYIVRGSLENGPIISFILSENSIEILETAWQIASVNVNWAKKVITLNEYEESDD</sequence>
<dbReference type="Proteomes" id="UP000287101">
    <property type="component" value="Unassembled WGS sequence"/>
</dbReference>
<dbReference type="AlphaFoldDB" id="A0A430ABR0"/>
<name>A0A430ABR0_9ENTE</name>
<comment type="caution">
    <text evidence="1">The sequence shown here is derived from an EMBL/GenBank/DDBJ whole genome shotgun (WGS) entry which is preliminary data.</text>
</comment>
<evidence type="ECO:0000313" key="1">
    <source>
        <dbReference type="EMBL" id="RSU04642.1"/>
    </source>
</evidence>
<gene>
    <name evidence="1" type="ORF">CBF31_01085</name>
</gene>
<accession>A0A430ABR0</accession>
<dbReference type="EMBL" id="NGJY01000001">
    <property type="protein sequence ID" value="RSU04642.1"/>
    <property type="molecule type" value="Genomic_DNA"/>
</dbReference>
<reference evidence="1 2" key="1">
    <citation type="submission" date="2017-05" db="EMBL/GenBank/DDBJ databases">
        <title>Vagococcus spp. assemblies.</title>
        <authorList>
            <person name="Gulvik C.A."/>
        </authorList>
    </citation>
    <scope>NUCLEOTIDE SEQUENCE [LARGE SCALE GENOMIC DNA]</scope>
    <source>
        <strain evidence="1 2">CCUG 41755</strain>
    </source>
</reference>
<evidence type="ECO:0000313" key="2">
    <source>
        <dbReference type="Proteomes" id="UP000287101"/>
    </source>
</evidence>
<protein>
    <submittedName>
        <fullName evidence="1">Uncharacterized protein</fullName>
    </submittedName>
</protein>
<organism evidence="1 2">
    <name type="scientific">Vagococcus fessus</name>
    <dbReference type="NCBI Taxonomy" id="120370"/>
    <lineage>
        <taxon>Bacteria</taxon>
        <taxon>Bacillati</taxon>
        <taxon>Bacillota</taxon>
        <taxon>Bacilli</taxon>
        <taxon>Lactobacillales</taxon>
        <taxon>Enterococcaceae</taxon>
        <taxon>Vagococcus</taxon>
    </lineage>
</organism>